<dbReference type="AlphaFoldDB" id="A0A0V1M124"/>
<evidence type="ECO:0000313" key="2">
    <source>
        <dbReference type="EMBL" id="KRZ65386.1"/>
    </source>
</evidence>
<accession>A0A0V1M124</accession>
<reference evidence="2 3" key="1">
    <citation type="submission" date="2015-01" db="EMBL/GenBank/DDBJ databases">
        <title>Evolution of Trichinella species and genotypes.</title>
        <authorList>
            <person name="Korhonen P.K."/>
            <person name="Edoardo P."/>
            <person name="Giuseppe L.R."/>
            <person name="Gasser R.B."/>
        </authorList>
    </citation>
    <scope>NUCLEOTIDE SEQUENCE [LARGE SCALE GENOMIC DNA]</scope>
    <source>
        <strain evidence="2">ISS1980</strain>
    </source>
</reference>
<name>A0A0V1M124_9BILA</name>
<dbReference type="EMBL" id="JYDO01000378">
    <property type="protein sequence ID" value="KRZ65386.1"/>
    <property type="molecule type" value="Genomic_DNA"/>
</dbReference>
<comment type="caution">
    <text evidence="2">The sequence shown here is derived from an EMBL/GenBank/DDBJ whole genome shotgun (WGS) entry which is preliminary data.</text>
</comment>
<evidence type="ECO:0000256" key="1">
    <source>
        <dbReference type="SAM" id="MobiDB-lite"/>
    </source>
</evidence>
<gene>
    <name evidence="2" type="ORF">T10_3882</name>
</gene>
<protein>
    <submittedName>
        <fullName evidence="2">Uncharacterized protein</fullName>
    </submittedName>
</protein>
<feature type="compositionally biased region" description="Basic and acidic residues" evidence="1">
    <location>
        <begin position="14"/>
        <end position="23"/>
    </location>
</feature>
<sequence length="33" mass="3688">MSKNQVFTCVDRCPDKGAADKQNKQSTSLRSPF</sequence>
<feature type="compositionally biased region" description="Polar residues" evidence="1">
    <location>
        <begin position="24"/>
        <end position="33"/>
    </location>
</feature>
<proteinExistence type="predicted"/>
<organism evidence="2 3">
    <name type="scientific">Trichinella papuae</name>
    <dbReference type="NCBI Taxonomy" id="268474"/>
    <lineage>
        <taxon>Eukaryota</taxon>
        <taxon>Metazoa</taxon>
        <taxon>Ecdysozoa</taxon>
        <taxon>Nematoda</taxon>
        <taxon>Enoplea</taxon>
        <taxon>Dorylaimia</taxon>
        <taxon>Trichinellida</taxon>
        <taxon>Trichinellidae</taxon>
        <taxon>Trichinella</taxon>
    </lineage>
</organism>
<keyword evidence="3" id="KW-1185">Reference proteome</keyword>
<evidence type="ECO:0000313" key="3">
    <source>
        <dbReference type="Proteomes" id="UP000054843"/>
    </source>
</evidence>
<feature type="region of interest" description="Disordered" evidence="1">
    <location>
        <begin position="14"/>
        <end position="33"/>
    </location>
</feature>
<dbReference type="Proteomes" id="UP000054843">
    <property type="component" value="Unassembled WGS sequence"/>
</dbReference>